<feature type="signal peptide" evidence="5">
    <location>
        <begin position="1"/>
        <end position="24"/>
    </location>
</feature>
<dbReference type="GO" id="GO:0006508">
    <property type="term" value="P:proteolysis"/>
    <property type="evidence" value="ECO:0007669"/>
    <property type="project" value="InterPro"/>
</dbReference>
<dbReference type="PANTHER" id="PTHR47965:SF103">
    <property type="entry name" value="EUKARYOTIC ASPARTYL PROTEASE FAMILY PROTEIN"/>
    <property type="match status" value="1"/>
</dbReference>
<dbReference type="CDD" id="cd05489">
    <property type="entry name" value="xylanase_inhibitor_I_like"/>
    <property type="match status" value="1"/>
</dbReference>
<protein>
    <submittedName>
        <fullName evidence="7">Aspartic proteinase GIP2</fullName>
    </submittedName>
</protein>
<feature type="chain" id="PRO_5042226553" evidence="5">
    <location>
        <begin position="25"/>
        <end position="443"/>
    </location>
</feature>
<evidence type="ECO:0000256" key="4">
    <source>
        <dbReference type="ARBA" id="ARBA00022729"/>
    </source>
</evidence>
<keyword evidence="8" id="KW-1185">Reference proteome</keyword>
<name>A0AAE1Y903_9LAMI</name>
<dbReference type="InterPro" id="IPR021109">
    <property type="entry name" value="Peptidase_aspartic_dom_sf"/>
</dbReference>
<dbReference type="Gene3D" id="2.40.70.10">
    <property type="entry name" value="Acid Proteases"/>
    <property type="match status" value="2"/>
</dbReference>
<dbReference type="InterPro" id="IPR033121">
    <property type="entry name" value="PEPTIDASE_A1"/>
</dbReference>
<reference evidence="7" key="2">
    <citation type="journal article" date="2024" name="Plant">
        <title>Genomic evolution and insights into agronomic trait innovations of Sesamum species.</title>
        <authorList>
            <person name="Miao H."/>
            <person name="Wang L."/>
            <person name="Qu L."/>
            <person name="Liu H."/>
            <person name="Sun Y."/>
            <person name="Le M."/>
            <person name="Wang Q."/>
            <person name="Wei S."/>
            <person name="Zheng Y."/>
            <person name="Lin W."/>
            <person name="Duan Y."/>
            <person name="Cao H."/>
            <person name="Xiong S."/>
            <person name="Wang X."/>
            <person name="Wei L."/>
            <person name="Li C."/>
            <person name="Ma Q."/>
            <person name="Ju M."/>
            <person name="Zhao R."/>
            <person name="Li G."/>
            <person name="Mu C."/>
            <person name="Tian Q."/>
            <person name="Mei H."/>
            <person name="Zhang T."/>
            <person name="Gao T."/>
            <person name="Zhang H."/>
        </authorList>
    </citation>
    <scope>NUCLEOTIDE SEQUENCE</scope>
    <source>
        <strain evidence="7">3651</strain>
    </source>
</reference>
<evidence type="ECO:0000256" key="2">
    <source>
        <dbReference type="ARBA" id="ARBA00007447"/>
    </source>
</evidence>
<dbReference type="FunFam" id="2.40.70.10:FF:000041">
    <property type="entry name" value="Basic 7S globulin"/>
    <property type="match status" value="1"/>
</dbReference>
<comment type="similarity">
    <text evidence="2">Belongs to the peptidase A1 family.</text>
</comment>
<dbReference type="InterPro" id="IPR032799">
    <property type="entry name" value="TAXi_C"/>
</dbReference>
<sequence length="443" mass="47535">MSSSSSILPCLVFSLFLFISPGTARTPAKPFRPRALILSVTKDPLTSQYLTSIRQRTPLRPVKVTVDVGGKALWVACDRDEYISSTYRPALCGSPQCRLAKSKTCDNCWDGPRPGCNNNTCSTVVYNTVEKSGQIGELATDVLALQSADGSNPGRVVRVPNLLFSCGSLFLGEKLAKGAKGIAGFGRTETSLPSLVSRALGVRKKFAICLSGSSKGVVFLGDGPYVMLPGITISDRLIYTPLLTNPVSTVHPIFDTFPDHTWPSMEYFIGVESIKVNTKTVAVSPSLLKINAKGNGGTKISTVEPYTVLHTSIYNAITKAFVKAISKVPRVNPVSPFETCYKASSLGSTRLGPGVPAIELVLQNNVTWMIFGANSMVYVNNSEVACLAFVDGGKKPRTSIVLGGHQLQDNLVEFDVEGSRLGFSSTLLGRQTNCGNFNFTTKV</sequence>
<dbReference type="InterPro" id="IPR032861">
    <property type="entry name" value="TAXi_N"/>
</dbReference>
<dbReference type="AlphaFoldDB" id="A0AAE1Y903"/>
<evidence type="ECO:0000313" key="8">
    <source>
        <dbReference type="Proteomes" id="UP001293254"/>
    </source>
</evidence>
<organism evidence="7 8">
    <name type="scientific">Sesamum alatum</name>
    <dbReference type="NCBI Taxonomy" id="300844"/>
    <lineage>
        <taxon>Eukaryota</taxon>
        <taxon>Viridiplantae</taxon>
        <taxon>Streptophyta</taxon>
        <taxon>Embryophyta</taxon>
        <taxon>Tracheophyta</taxon>
        <taxon>Spermatophyta</taxon>
        <taxon>Magnoliopsida</taxon>
        <taxon>eudicotyledons</taxon>
        <taxon>Gunneridae</taxon>
        <taxon>Pentapetalae</taxon>
        <taxon>asterids</taxon>
        <taxon>lamiids</taxon>
        <taxon>Lamiales</taxon>
        <taxon>Pedaliaceae</taxon>
        <taxon>Sesamum</taxon>
    </lineage>
</organism>
<proteinExistence type="inferred from homology"/>
<evidence type="ECO:0000256" key="1">
    <source>
        <dbReference type="ARBA" id="ARBA00004239"/>
    </source>
</evidence>
<dbReference type="InterPro" id="IPR033868">
    <property type="entry name" value="Xylanase_inhibitor_I-like"/>
</dbReference>
<comment type="caution">
    <text evidence="7">The sequence shown here is derived from an EMBL/GenBank/DDBJ whole genome shotgun (WGS) entry which is preliminary data.</text>
</comment>
<keyword evidence="3" id="KW-0964">Secreted</keyword>
<dbReference type="Pfam" id="PF14543">
    <property type="entry name" value="TAXi_N"/>
    <property type="match status" value="1"/>
</dbReference>
<dbReference type="FunFam" id="2.40.70.10:FF:000045">
    <property type="entry name" value="Basic 7S globulin"/>
    <property type="match status" value="1"/>
</dbReference>
<dbReference type="Pfam" id="PF14541">
    <property type="entry name" value="TAXi_C"/>
    <property type="match status" value="1"/>
</dbReference>
<dbReference type="GO" id="GO:0004190">
    <property type="term" value="F:aspartic-type endopeptidase activity"/>
    <property type="evidence" value="ECO:0007669"/>
    <property type="project" value="InterPro"/>
</dbReference>
<evidence type="ECO:0000256" key="5">
    <source>
        <dbReference type="SAM" id="SignalP"/>
    </source>
</evidence>
<feature type="domain" description="Peptidase A1" evidence="6">
    <location>
        <begin position="49"/>
        <end position="424"/>
    </location>
</feature>
<reference evidence="7" key="1">
    <citation type="submission" date="2020-06" db="EMBL/GenBank/DDBJ databases">
        <authorList>
            <person name="Li T."/>
            <person name="Hu X."/>
            <person name="Zhang T."/>
            <person name="Song X."/>
            <person name="Zhang H."/>
            <person name="Dai N."/>
            <person name="Sheng W."/>
            <person name="Hou X."/>
            <person name="Wei L."/>
        </authorList>
    </citation>
    <scope>NUCLEOTIDE SEQUENCE</scope>
    <source>
        <strain evidence="7">3651</strain>
        <tissue evidence="7">Leaf</tissue>
    </source>
</reference>
<dbReference type="SUPFAM" id="SSF50630">
    <property type="entry name" value="Acid proteases"/>
    <property type="match status" value="1"/>
</dbReference>
<evidence type="ECO:0000259" key="6">
    <source>
        <dbReference type="PROSITE" id="PS51767"/>
    </source>
</evidence>
<dbReference type="GO" id="GO:0005576">
    <property type="term" value="C:extracellular region"/>
    <property type="evidence" value="ECO:0007669"/>
    <property type="project" value="UniProtKB-SubCell"/>
</dbReference>
<keyword evidence="4 5" id="KW-0732">Signal</keyword>
<dbReference type="PROSITE" id="PS51767">
    <property type="entry name" value="PEPTIDASE_A1"/>
    <property type="match status" value="1"/>
</dbReference>
<dbReference type="EMBL" id="JACGWO010000006">
    <property type="protein sequence ID" value="KAK4425722.1"/>
    <property type="molecule type" value="Genomic_DNA"/>
</dbReference>
<dbReference type="InterPro" id="IPR001461">
    <property type="entry name" value="Aspartic_peptidase_A1"/>
</dbReference>
<dbReference type="PANTHER" id="PTHR47965">
    <property type="entry name" value="ASPARTYL PROTEASE-RELATED"/>
    <property type="match status" value="1"/>
</dbReference>
<gene>
    <name evidence="7" type="ORF">Salat_1766200</name>
</gene>
<evidence type="ECO:0000313" key="7">
    <source>
        <dbReference type="EMBL" id="KAK4425722.1"/>
    </source>
</evidence>
<accession>A0AAE1Y903</accession>
<evidence type="ECO:0000256" key="3">
    <source>
        <dbReference type="ARBA" id="ARBA00022525"/>
    </source>
</evidence>
<comment type="subcellular location">
    <subcellularLocation>
        <location evidence="1">Secreted</location>
        <location evidence="1">Extracellular space</location>
    </subcellularLocation>
</comment>
<dbReference type="Proteomes" id="UP001293254">
    <property type="component" value="Unassembled WGS sequence"/>
</dbReference>